<dbReference type="InterPro" id="IPR029063">
    <property type="entry name" value="SAM-dependent_MTases_sf"/>
</dbReference>
<accession>A0A1G1V9L9</accession>
<evidence type="ECO:0008006" key="3">
    <source>
        <dbReference type="Google" id="ProtNLM"/>
    </source>
</evidence>
<evidence type="ECO:0000313" key="2">
    <source>
        <dbReference type="Proteomes" id="UP000178319"/>
    </source>
</evidence>
<sequence length="297" mass="33898">MKCPVCSNKQGFKPLSPEVCIAPNFLCPTCGLVFISRNEGAAEQYYKNDGYFKKSLNFAYRKKLISKSLLVKEAGERVANALSMLSADLGNKNVLDVGCGYGEILYCFEKNHGCQVQGVEASREASQHGKKLFDIPIHTTTLEEFDTREKFDIVWCSHVLEHTSDPKTFLKKVKAVLKKGGQLYLEVPNILKPSGNFDLDMFLHKEHLQTFSVYNLCLLLSKTGFKVMTYSDSTFLKFWCRPSRNQSIQIPKITSRETFAFLKKYKKEYNLASHTKVYLQKALYGAKLILYKTRDVF</sequence>
<organism evidence="1 2">
    <name type="scientific">Candidatus Blackburnbacteria bacterium RIFCSPHIGHO2_02_FULL_44_20</name>
    <dbReference type="NCBI Taxonomy" id="1797516"/>
    <lineage>
        <taxon>Bacteria</taxon>
        <taxon>Candidatus Blackburniibacteriota</taxon>
    </lineage>
</organism>
<gene>
    <name evidence="1" type="ORF">A3D26_00590</name>
</gene>
<dbReference type="Gene3D" id="3.40.50.150">
    <property type="entry name" value="Vaccinia Virus protein VP39"/>
    <property type="match status" value="1"/>
</dbReference>
<dbReference type="Pfam" id="PF13489">
    <property type="entry name" value="Methyltransf_23"/>
    <property type="match status" value="1"/>
</dbReference>
<protein>
    <recommendedName>
        <fullName evidence="3">Methyltransferase type 11 domain-containing protein</fullName>
    </recommendedName>
</protein>
<name>A0A1G1V9L9_9BACT</name>
<dbReference type="PANTHER" id="PTHR43861:SF6">
    <property type="entry name" value="METHYLTRANSFERASE TYPE 11"/>
    <property type="match status" value="1"/>
</dbReference>
<evidence type="ECO:0000313" key="1">
    <source>
        <dbReference type="EMBL" id="OGY12007.1"/>
    </source>
</evidence>
<dbReference type="Proteomes" id="UP000178319">
    <property type="component" value="Unassembled WGS sequence"/>
</dbReference>
<dbReference type="CDD" id="cd02440">
    <property type="entry name" value="AdoMet_MTases"/>
    <property type="match status" value="1"/>
</dbReference>
<dbReference type="PANTHER" id="PTHR43861">
    <property type="entry name" value="TRANS-ACONITATE 2-METHYLTRANSFERASE-RELATED"/>
    <property type="match status" value="1"/>
</dbReference>
<dbReference type="STRING" id="1797516.A3D26_00590"/>
<dbReference type="EMBL" id="MHBZ01000007">
    <property type="protein sequence ID" value="OGY12007.1"/>
    <property type="molecule type" value="Genomic_DNA"/>
</dbReference>
<comment type="caution">
    <text evidence="1">The sequence shown here is derived from an EMBL/GenBank/DDBJ whole genome shotgun (WGS) entry which is preliminary data.</text>
</comment>
<proteinExistence type="predicted"/>
<reference evidence="1 2" key="1">
    <citation type="journal article" date="2016" name="Nat. Commun.">
        <title>Thousands of microbial genomes shed light on interconnected biogeochemical processes in an aquifer system.</title>
        <authorList>
            <person name="Anantharaman K."/>
            <person name="Brown C.T."/>
            <person name="Hug L.A."/>
            <person name="Sharon I."/>
            <person name="Castelle C.J."/>
            <person name="Probst A.J."/>
            <person name="Thomas B.C."/>
            <person name="Singh A."/>
            <person name="Wilkins M.J."/>
            <person name="Karaoz U."/>
            <person name="Brodie E.L."/>
            <person name="Williams K.H."/>
            <person name="Hubbard S.S."/>
            <person name="Banfield J.F."/>
        </authorList>
    </citation>
    <scope>NUCLEOTIDE SEQUENCE [LARGE SCALE GENOMIC DNA]</scope>
</reference>
<dbReference type="AlphaFoldDB" id="A0A1G1V9L9"/>
<dbReference type="SUPFAM" id="SSF53335">
    <property type="entry name" value="S-adenosyl-L-methionine-dependent methyltransferases"/>
    <property type="match status" value="1"/>
</dbReference>